<proteinExistence type="predicted"/>
<gene>
    <name evidence="3" type="ORF">LZ538_10215</name>
</gene>
<dbReference type="PROSITE" id="PS50930">
    <property type="entry name" value="HTH_LYTTR"/>
    <property type="match status" value="1"/>
</dbReference>
<evidence type="ECO:0000259" key="2">
    <source>
        <dbReference type="PROSITE" id="PS50930"/>
    </source>
</evidence>
<feature type="transmembrane region" description="Helical" evidence="1">
    <location>
        <begin position="72"/>
        <end position="96"/>
    </location>
</feature>
<comment type="caution">
    <text evidence="3">The sequence shown here is derived from an EMBL/GenBank/DDBJ whole genome shotgun (WGS) entry which is preliminary data.</text>
</comment>
<feature type="transmembrane region" description="Helical" evidence="1">
    <location>
        <begin position="46"/>
        <end position="65"/>
    </location>
</feature>
<keyword evidence="1" id="KW-1133">Transmembrane helix</keyword>
<keyword evidence="1" id="KW-0472">Membrane</keyword>
<sequence>MQFTIRESTGGWRRHVLAAIVLGLLLAFLGPFGSQASMSPGLRALFWLSLVGTGYLLALAAARLIGPRPQKVILRTISIALLSGLPQTFIVSWALVQVRPSRVITIGNLPMLFLAVVAVQGIIVAIQAWTSSEPNNDLPSLAAGEETGPRAGGRVPQSLRADLVALESEDHYVRIHHKSGSTLILHRFSDAIAELDSREGLQVHRSWWVASGAVAGSFIRSGKRWLKLSNGMEIPVSRTHLRRVVEQNWPRVVAPVSDEA</sequence>
<feature type="domain" description="HTH LytTR-type" evidence="2">
    <location>
        <begin position="161"/>
        <end position="250"/>
    </location>
</feature>
<dbReference type="SMART" id="SM00850">
    <property type="entry name" value="LytTR"/>
    <property type="match status" value="1"/>
</dbReference>
<name>A0ABT0S3I1_9SPHN</name>
<reference evidence="3" key="1">
    <citation type="submission" date="2022-05" db="EMBL/GenBank/DDBJ databases">
        <authorList>
            <person name="Jo J.-H."/>
            <person name="Im W.-T."/>
        </authorList>
    </citation>
    <scope>NUCLEOTIDE SEQUENCE</scope>
    <source>
        <strain evidence="3">SE220</strain>
    </source>
</reference>
<evidence type="ECO:0000313" key="4">
    <source>
        <dbReference type="Proteomes" id="UP001165342"/>
    </source>
</evidence>
<evidence type="ECO:0000256" key="1">
    <source>
        <dbReference type="SAM" id="Phobius"/>
    </source>
</evidence>
<accession>A0ABT0S3I1</accession>
<dbReference type="Gene3D" id="2.40.50.1020">
    <property type="entry name" value="LytTr DNA-binding domain"/>
    <property type="match status" value="1"/>
</dbReference>
<dbReference type="Pfam" id="PF04397">
    <property type="entry name" value="LytTR"/>
    <property type="match status" value="1"/>
</dbReference>
<feature type="transmembrane region" description="Helical" evidence="1">
    <location>
        <begin position="108"/>
        <end position="129"/>
    </location>
</feature>
<evidence type="ECO:0000313" key="3">
    <source>
        <dbReference type="EMBL" id="MCL6730424.1"/>
    </source>
</evidence>
<protein>
    <submittedName>
        <fullName evidence="3">LytTR family transcriptional regulator</fullName>
    </submittedName>
</protein>
<dbReference type="RefSeq" id="WP_249831909.1">
    <property type="nucleotide sequence ID" value="NZ_JAMGBE010000003.1"/>
</dbReference>
<dbReference type="InterPro" id="IPR007492">
    <property type="entry name" value="LytTR_DNA-bd_dom"/>
</dbReference>
<keyword evidence="4" id="KW-1185">Reference proteome</keyword>
<keyword evidence="1" id="KW-0812">Transmembrane</keyword>
<dbReference type="Proteomes" id="UP001165342">
    <property type="component" value="Unassembled WGS sequence"/>
</dbReference>
<dbReference type="EMBL" id="JAMGBE010000003">
    <property type="protein sequence ID" value="MCL6730424.1"/>
    <property type="molecule type" value="Genomic_DNA"/>
</dbReference>
<organism evidence="3 4">
    <name type="scientific">Sphingomonas hankyongi</name>
    <dbReference type="NCBI Taxonomy" id="2908209"/>
    <lineage>
        <taxon>Bacteria</taxon>
        <taxon>Pseudomonadati</taxon>
        <taxon>Pseudomonadota</taxon>
        <taxon>Alphaproteobacteria</taxon>
        <taxon>Sphingomonadales</taxon>
        <taxon>Sphingomonadaceae</taxon>
        <taxon>Sphingomonas</taxon>
    </lineage>
</organism>